<name>A0ABP0S165_9DINO</name>
<gene>
    <name evidence="2" type="ORF">CCMP2556_LOCUS49626</name>
</gene>
<evidence type="ECO:0000313" key="2">
    <source>
        <dbReference type="EMBL" id="CAK9106107.1"/>
    </source>
</evidence>
<feature type="region of interest" description="Disordered" evidence="1">
    <location>
        <begin position="74"/>
        <end position="105"/>
    </location>
</feature>
<evidence type="ECO:0000256" key="1">
    <source>
        <dbReference type="SAM" id="MobiDB-lite"/>
    </source>
</evidence>
<reference evidence="2 3" key="1">
    <citation type="submission" date="2024-02" db="EMBL/GenBank/DDBJ databases">
        <authorList>
            <person name="Chen Y."/>
            <person name="Shah S."/>
            <person name="Dougan E. K."/>
            <person name="Thang M."/>
            <person name="Chan C."/>
        </authorList>
    </citation>
    <scope>NUCLEOTIDE SEQUENCE [LARGE SCALE GENOMIC DNA]</scope>
</reference>
<proteinExistence type="predicted"/>
<keyword evidence="3" id="KW-1185">Reference proteome</keyword>
<evidence type="ECO:0000313" key="3">
    <source>
        <dbReference type="Proteomes" id="UP001642484"/>
    </source>
</evidence>
<protein>
    <submittedName>
        <fullName evidence="2">Uncharacterized protein</fullName>
    </submittedName>
</protein>
<sequence>MSKRISTCISQCSAKMTDILSWKAKLTENKVELTPVLIKGFQDELDTRMADIKNVRLELERIFALRIADTAIDEEPPKAKAKAKQKAVEPPAIPSPEELQGNGNP</sequence>
<dbReference type="EMBL" id="CAXAMN010026828">
    <property type="protein sequence ID" value="CAK9106107.1"/>
    <property type="molecule type" value="Genomic_DNA"/>
</dbReference>
<organism evidence="2 3">
    <name type="scientific">Durusdinium trenchii</name>
    <dbReference type="NCBI Taxonomy" id="1381693"/>
    <lineage>
        <taxon>Eukaryota</taxon>
        <taxon>Sar</taxon>
        <taxon>Alveolata</taxon>
        <taxon>Dinophyceae</taxon>
        <taxon>Suessiales</taxon>
        <taxon>Symbiodiniaceae</taxon>
        <taxon>Durusdinium</taxon>
    </lineage>
</organism>
<dbReference type="Proteomes" id="UP001642484">
    <property type="component" value="Unassembled WGS sequence"/>
</dbReference>
<comment type="caution">
    <text evidence="2">The sequence shown here is derived from an EMBL/GenBank/DDBJ whole genome shotgun (WGS) entry which is preliminary data.</text>
</comment>
<accession>A0ABP0S165</accession>